<name>X1REP5_9ZZZZ</name>
<comment type="caution">
    <text evidence="1">The sequence shown here is derived from an EMBL/GenBank/DDBJ whole genome shotgun (WGS) entry which is preliminary data.</text>
</comment>
<sequence length="47" mass="5402">MVSEKVNTCLLTIEVLVELAEEGVILNYPLMFKHIKDLTKQIKKELS</sequence>
<accession>X1REP5</accession>
<dbReference type="EMBL" id="BARW01008010">
    <property type="protein sequence ID" value="GAI79207.1"/>
    <property type="molecule type" value="Genomic_DNA"/>
</dbReference>
<reference evidence="1" key="1">
    <citation type="journal article" date="2014" name="Front. Microbiol.">
        <title>High frequency of phylogenetically diverse reductive dehalogenase-homologous genes in deep subseafloor sedimentary metagenomes.</title>
        <authorList>
            <person name="Kawai M."/>
            <person name="Futagami T."/>
            <person name="Toyoda A."/>
            <person name="Takaki Y."/>
            <person name="Nishi S."/>
            <person name="Hori S."/>
            <person name="Arai W."/>
            <person name="Tsubouchi T."/>
            <person name="Morono Y."/>
            <person name="Uchiyama I."/>
            <person name="Ito T."/>
            <person name="Fujiyama A."/>
            <person name="Inagaki F."/>
            <person name="Takami H."/>
        </authorList>
    </citation>
    <scope>NUCLEOTIDE SEQUENCE</scope>
    <source>
        <strain evidence="1">Expedition CK06-06</strain>
    </source>
</reference>
<evidence type="ECO:0000313" key="1">
    <source>
        <dbReference type="EMBL" id="GAI79207.1"/>
    </source>
</evidence>
<gene>
    <name evidence="1" type="ORF">S12H4_16547</name>
</gene>
<organism evidence="1">
    <name type="scientific">marine sediment metagenome</name>
    <dbReference type="NCBI Taxonomy" id="412755"/>
    <lineage>
        <taxon>unclassified sequences</taxon>
        <taxon>metagenomes</taxon>
        <taxon>ecological metagenomes</taxon>
    </lineage>
</organism>
<dbReference type="AlphaFoldDB" id="X1REP5"/>
<protein>
    <submittedName>
        <fullName evidence="1">Uncharacterized protein</fullName>
    </submittedName>
</protein>
<proteinExistence type="predicted"/>